<gene>
    <name evidence="17" type="primary">murE_1</name>
    <name evidence="12" type="synonym">murE</name>
    <name evidence="17" type="ORF">BN997_02682</name>
</gene>
<dbReference type="InterPro" id="IPR005761">
    <property type="entry name" value="UDP-N-AcMur-Glu-dNH2Pim_ligase"/>
</dbReference>
<evidence type="ECO:0000256" key="2">
    <source>
        <dbReference type="ARBA" id="ARBA00005898"/>
    </source>
</evidence>
<feature type="binding site" evidence="12">
    <location>
        <begin position="107"/>
        <end position="113"/>
    </location>
    <ligand>
        <name>ATP</name>
        <dbReference type="ChEBI" id="CHEBI:30616"/>
    </ligand>
</feature>
<dbReference type="STRING" id="545501.BN997_02682"/>
<dbReference type="GO" id="GO:0071555">
    <property type="term" value="P:cell wall organization"/>
    <property type="evidence" value="ECO:0007669"/>
    <property type="project" value="UniProtKB-KW"/>
</dbReference>
<dbReference type="InterPro" id="IPR036565">
    <property type="entry name" value="Mur-like_cat_sf"/>
</dbReference>
<dbReference type="HAMAP" id="MF_00208">
    <property type="entry name" value="MurE"/>
    <property type="match status" value="1"/>
</dbReference>
<dbReference type="GO" id="GO:0009252">
    <property type="term" value="P:peptidoglycan biosynthetic process"/>
    <property type="evidence" value="ECO:0007669"/>
    <property type="project" value="UniProtKB-UniRule"/>
</dbReference>
<evidence type="ECO:0000256" key="7">
    <source>
        <dbReference type="ARBA" id="ARBA00022840"/>
    </source>
</evidence>
<evidence type="ECO:0000256" key="6">
    <source>
        <dbReference type="ARBA" id="ARBA00022741"/>
    </source>
</evidence>
<proteinExistence type="inferred from homology"/>
<comment type="similarity">
    <text evidence="2 12">Belongs to the MurCDEF family. MurE subfamily.</text>
</comment>
<dbReference type="SUPFAM" id="SSF53244">
    <property type="entry name" value="MurD-like peptide ligases, peptide-binding domain"/>
    <property type="match status" value="1"/>
</dbReference>
<dbReference type="GO" id="GO:0005737">
    <property type="term" value="C:cytoplasm"/>
    <property type="evidence" value="ECO:0007669"/>
    <property type="project" value="UniProtKB-SubCell"/>
</dbReference>
<dbReference type="Gene3D" id="3.40.1390.10">
    <property type="entry name" value="MurE/MurF, N-terminal domain"/>
    <property type="match status" value="1"/>
</dbReference>
<comment type="pathway">
    <text evidence="1 12 13">Cell wall biogenesis; peptidoglycan biosynthesis.</text>
</comment>
<keyword evidence="4 12" id="KW-0436">Ligase</keyword>
<evidence type="ECO:0000256" key="4">
    <source>
        <dbReference type="ARBA" id="ARBA00022598"/>
    </source>
</evidence>
<dbReference type="InterPro" id="IPR000713">
    <property type="entry name" value="Mur_ligase_N"/>
</dbReference>
<dbReference type="PANTHER" id="PTHR23135:SF4">
    <property type="entry name" value="UDP-N-ACETYLMURAMOYL-L-ALANYL-D-GLUTAMATE--2,6-DIAMINOPIMELATE LIGASE MURE HOMOLOG, CHLOROPLASTIC"/>
    <property type="match status" value="1"/>
</dbReference>
<feature type="binding site" evidence="12">
    <location>
        <position position="148"/>
    </location>
    <ligand>
        <name>UDP-N-acetyl-alpha-D-muramoyl-L-alanyl-D-glutamate</name>
        <dbReference type="ChEBI" id="CHEBI:83900"/>
    </ligand>
</feature>
<name>A0A0A1MVE3_9BACI</name>
<dbReference type="NCBIfam" id="NF001126">
    <property type="entry name" value="PRK00139.1-4"/>
    <property type="match status" value="1"/>
</dbReference>
<comment type="function">
    <text evidence="12">Catalyzes the addition of an amino acid to the nucleotide precursor UDP-N-acetylmuramoyl-L-alanyl-D-glutamate (UMAG) in the biosynthesis of bacterial cell-wall peptidoglycan.</text>
</comment>
<dbReference type="SUPFAM" id="SSF63418">
    <property type="entry name" value="MurE/MurF N-terminal domain"/>
    <property type="match status" value="1"/>
</dbReference>
<dbReference type="GO" id="GO:0004326">
    <property type="term" value="F:tetrahydrofolylpolyglutamate synthase activity"/>
    <property type="evidence" value="ECO:0007669"/>
    <property type="project" value="InterPro"/>
</dbReference>
<dbReference type="Pfam" id="PF01225">
    <property type="entry name" value="Mur_ligase"/>
    <property type="match status" value="1"/>
</dbReference>
<keyword evidence="7 12" id="KW-0067">ATP-binding</keyword>
<organism evidence="17 18">
    <name type="scientific">Oceanobacillus oncorhynchi</name>
    <dbReference type="NCBI Taxonomy" id="545501"/>
    <lineage>
        <taxon>Bacteria</taxon>
        <taxon>Bacillati</taxon>
        <taxon>Bacillota</taxon>
        <taxon>Bacilli</taxon>
        <taxon>Bacillales</taxon>
        <taxon>Bacillaceae</taxon>
        <taxon>Oceanobacillus</taxon>
    </lineage>
</organism>
<dbReference type="UniPathway" id="UPA00219"/>
<sequence length="488" mass="54396">MNLQQLLKNISKPMSIPNMIINKITTNSKSADKNDLFIAIKGYSFNGHDFINQAIKAGAVCIIGEEDLQELSVPYIRVPDSRLALAEIASEFYGNPAKDKKIIGITGTNGKTTTAYMIKHILEDSGHTCAMFGSVNTIINGETYPSLNTTPDALSLQKHLAISKDEFVIMEVSSHGIAQGRIHGIEFDFGLFTNLDHDHLDYHHTMEDYFLTKAKMFEALKDHGYAIINNYNEWGAKLSSILPSRNFSLITLGNKESDALKINKITPGFSEISYKGCNLPLQLTILGQHNTYNAAMAFLTASQIGVPIQQIMKSLRTFSGVPGRFELFKRSNGTTIVVDYAHTAEAFSNCLTTAKIEGAEKVFHVFGFRGDRDSSKRNKMITVSKKLADEIILTFDDLNGVPSAAMLQELNELNEGQVISDRTLAIQYAIEKAAEKDWVIITGKGNERYRLDFSLPVSSDRETVEYVLQKEGKRVLEKEHLKLRNLLK</sequence>
<dbReference type="AlphaFoldDB" id="A0A0A1MVE3"/>
<dbReference type="RefSeq" id="WP_042532807.1">
    <property type="nucleotide sequence ID" value="NZ_CAXOIH010000018.1"/>
</dbReference>
<keyword evidence="10 12" id="KW-0131">Cell cycle</keyword>
<evidence type="ECO:0000256" key="13">
    <source>
        <dbReference type="RuleBase" id="RU004135"/>
    </source>
</evidence>
<evidence type="ECO:0000256" key="3">
    <source>
        <dbReference type="ARBA" id="ARBA00022490"/>
    </source>
</evidence>
<dbReference type="GO" id="GO:0051301">
    <property type="term" value="P:cell division"/>
    <property type="evidence" value="ECO:0007669"/>
    <property type="project" value="UniProtKB-KW"/>
</dbReference>
<keyword evidence="9 12" id="KW-0573">Peptidoglycan synthesis</keyword>
<keyword evidence="3 12" id="KW-0963">Cytoplasm</keyword>
<evidence type="ECO:0000256" key="5">
    <source>
        <dbReference type="ARBA" id="ARBA00022618"/>
    </source>
</evidence>
<dbReference type="InterPro" id="IPR035911">
    <property type="entry name" value="MurE/MurF_N"/>
</dbReference>
<dbReference type="EC" id="6.3.2.-" evidence="12"/>
<dbReference type="PROSITE" id="PS01011">
    <property type="entry name" value="FOLYLPOLYGLU_SYNT_1"/>
    <property type="match status" value="1"/>
</dbReference>
<keyword evidence="8 12" id="KW-0133">Cell shape</keyword>
<dbReference type="GO" id="GO:0005524">
    <property type="term" value="F:ATP binding"/>
    <property type="evidence" value="ECO:0007669"/>
    <property type="project" value="UniProtKB-UniRule"/>
</dbReference>
<dbReference type="InterPro" id="IPR018109">
    <property type="entry name" value="Folylpolyglutamate_synth_CS"/>
</dbReference>
<dbReference type="InterPro" id="IPR004101">
    <property type="entry name" value="Mur_ligase_C"/>
</dbReference>
<feature type="binding site" evidence="12">
    <location>
        <position position="181"/>
    </location>
    <ligand>
        <name>UDP-N-acetyl-alpha-D-muramoyl-L-alanyl-D-glutamate</name>
        <dbReference type="ChEBI" id="CHEBI:83900"/>
    </ligand>
</feature>
<evidence type="ECO:0000313" key="17">
    <source>
        <dbReference type="EMBL" id="CEI82796.1"/>
    </source>
</evidence>
<evidence type="ECO:0000256" key="10">
    <source>
        <dbReference type="ARBA" id="ARBA00023306"/>
    </source>
</evidence>
<dbReference type="GO" id="GO:0000287">
    <property type="term" value="F:magnesium ion binding"/>
    <property type="evidence" value="ECO:0007669"/>
    <property type="project" value="UniProtKB-UniRule"/>
</dbReference>
<dbReference type="Pfam" id="PF02875">
    <property type="entry name" value="Mur_ligase_C"/>
    <property type="match status" value="1"/>
</dbReference>
<dbReference type="GO" id="GO:0008360">
    <property type="term" value="P:regulation of cell shape"/>
    <property type="evidence" value="ECO:0007669"/>
    <property type="project" value="UniProtKB-KW"/>
</dbReference>
<feature type="domain" description="Mur ligase C-terminal" evidence="15">
    <location>
        <begin position="323"/>
        <end position="445"/>
    </location>
</feature>
<dbReference type="SUPFAM" id="SSF53623">
    <property type="entry name" value="MurD-like peptide ligases, catalytic domain"/>
    <property type="match status" value="1"/>
</dbReference>
<feature type="domain" description="Mur ligase central" evidence="16">
    <location>
        <begin position="105"/>
        <end position="300"/>
    </location>
</feature>
<keyword evidence="6 12" id="KW-0547">Nucleotide-binding</keyword>
<evidence type="ECO:0000259" key="14">
    <source>
        <dbReference type="Pfam" id="PF01225"/>
    </source>
</evidence>
<evidence type="ECO:0000313" key="18">
    <source>
        <dbReference type="Proteomes" id="UP000040453"/>
    </source>
</evidence>
<evidence type="ECO:0000256" key="1">
    <source>
        <dbReference type="ARBA" id="ARBA00004752"/>
    </source>
</evidence>
<dbReference type="InterPro" id="IPR036615">
    <property type="entry name" value="Mur_ligase_C_dom_sf"/>
</dbReference>
<evidence type="ECO:0000259" key="16">
    <source>
        <dbReference type="Pfam" id="PF08245"/>
    </source>
</evidence>
<feature type="domain" description="Mur ligase N-terminal catalytic" evidence="14">
    <location>
        <begin position="21"/>
        <end position="93"/>
    </location>
</feature>
<dbReference type="InterPro" id="IPR013221">
    <property type="entry name" value="Mur_ligase_cen"/>
</dbReference>
<keyword evidence="11 12" id="KW-0961">Cell wall biogenesis/degradation</keyword>
<feature type="binding site" evidence="12">
    <location>
        <position position="28"/>
    </location>
    <ligand>
        <name>UDP-N-acetyl-alpha-D-muramoyl-L-alanyl-D-glutamate</name>
        <dbReference type="ChEBI" id="CHEBI:83900"/>
    </ligand>
</feature>
<dbReference type="Proteomes" id="UP000040453">
    <property type="component" value="Unassembled WGS sequence"/>
</dbReference>
<feature type="binding site" evidence="12">
    <location>
        <position position="179"/>
    </location>
    <ligand>
        <name>UDP-N-acetyl-alpha-D-muramoyl-L-alanyl-D-glutamate</name>
        <dbReference type="ChEBI" id="CHEBI:83900"/>
    </ligand>
</feature>
<keyword evidence="12" id="KW-0460">Magnesium</keyword>
<evidence type="ECO:0000256" key="9">
    <source>
        <dbReference type="ARBA" id="ARBA00022984"/>
    </source>
</evidence>
<keyword evidence="18" id="KW-1185">Reference proteome</keyword>
<feature type="binding site" evidence="12">
    <location>
        <position position="173"/>
    </location>
    <ligand>
        <name>UDP-N-acetyl-alpha-D-muramoyl-L-alanyl-D-glutamate</name>
        <dbReference type="ChEBI" id="CHEBI:83900"/>
    </ligand>
</feature>
<dbReference type="EMBL" id="CDGG01000001">
    <property type="protein sequence ID" value="CEI82796.1"/>
    <property type="molecule type" value="Genomic_DNA"/>
</dbReference>
<comment type="cofactor">
    <cofactor evidence="12">
        <name>Mg(2+)</name>
        <dbReference type="ChEBI" id="CHEBI:18420"/>
    </cofactor>
</comment>
<dbReference type="PANTHER" id="PTHR23135">
    <property type="entry name" value="MUR LIGASE FAMILY MEMBER"/>
    <property type="match status" value="1"/>
</dbReference>
<protein>
    <recommendedName>
        <fullName evidence="12">UDP-N-acetylmuramyl-tripeptide synthetase</fullName>
        <ecNumber evidence="12">6.3.2.-</ecNumber>
    </recommendedName>
    <alternativeName>
        <fullName evidence="12">UDP-MurNAc-tripeptide synthetase</fullName>
    </alternativeName>
</protein>
<evidence type="ECO:0000256" key="8">
    <source>
        <dbReference type="ARBA" id="ARBA00022960"/>
    </source>
</evidence>
<keyword evidence="5 12" id="KW-0132">Cell division</keyword>
<comment type="subcellular location">
    <subcellularLocation>
        <location evidence="12 13">Cytoplasm</location>
    </subcellularLocation>
</comment>
<comment type="caution">
    <text evidence="12">Lacks conserved residue(s) required for the propagation of feature annotation.</text>
</comment>
<accession>A0A0A1MVE3</accession>
<evidence type="ECO:0000256" key="11">
    <source>
        <dbReference type="ARBA" id="ARBA00023316"/>
    </source>
</evidence>
<evidence type="ECO:0000256" key="12">
    <source>
        <dbReference type="HAMAP-Rule" id="MF_00208"/>
    </source>
</evidence>
<dbReference type="OrthoDB" id="9800958at2"/>
<dbReference type="Gene3D" id="3.90.190.20">
    <property type="entry name" value="Mur ligase, C-terminal domain"/>
    <property type="match status" value="1"/>
</dbReference>
<comment type="PTM">
    <text evidence="12">Carboxylation is probably crucial for Mg(2+) binding and, consequently, for the gamma-phosphate positioning of ATP.</text>
</comment>
<feature type="binding site" evidence="12">
    <location>
        <begin position="149"/>
        <end position="150"/>
    </location>
    <ligand>
        <name>UDP-N-acetyl-alpha-D-muramoyl-L-alanyl-D-glutamate</name>
        <dbReference type="ChEBI" id="CHEBI:83900"/>
    </ligand>
</feature>
<reference evidence="17 18" key="1">
    <citation type="submission" date="2014-11" db="EMBL/GenBank/DDBJ databases">
        <authorList>
            <person name="Urmite Genomes Urmite Genomes"/>
        </authorList>
    </citation>
    <scope>NUCLEOTIDE SEQUENCE [LARGE SCALE GENOMIC DNA]</scope>
    <source>
        <strain evidence="17 18">Oc5</strain>
    </source>
</reference>
<dbReference type="NCBIfam" id="TIGR01085">
    <property type="entry name" value="murE"/>
    <property type="match status" value="1"/>
</dbReference>
<dbReference type="Gene3D" id="3.40.1190.10">
    <property type="entry name" value="Mur-like, catalytic domain"/>
    <property type="match status" value="1"/>
</dbReference>
<feature type="modified residue" description="N6-carboxylysine" evidence="12">
    <location>
        <position position="213"/>
    </location>
</feature>
<dbReference type="Pfam" id="PF08245">
    <property type="entry name" value="Mur_ligase_M"/>
    <property type="match status" value="1"/>
</dbReference>
<evidence type="ECO:0000259" key="15">
    <source>
        <dbReference type="Pfam" id="PF02875"/>
    </source>
</evidence>